<dbReference type="AlphaFoldDB" id="A0A812UWR3"/>
<dbReference type="Proteomes" id="UP000604046">
    <property type="component" value="Unassembled WGS sequence"/>
</dbReference>
<name>A0A812UWR3_9DINO</name>
<accession>A0A812UWR3</accession>
<reference evidence="2" key="1">
    <citation type="submission" date="2021-02" db="EMBL/GenBank/DDBJ databases">
        <authorList>
            <person name="Dougan E. K."/>
            <person name="Rhodes N."/>
            <person name="Thang M."/>
            <person name="Chan C."/>
        </authorList>
    </citation>
    <scope>NUCLEOTIDE SEQUENCE</scope>
</reference>
<protein>
    <submittedName>
        <fullName evidence="2">Uncharacterized protein</fullName>
    </submittedName>
</protein>
<dbReference type="EMBL" id="CAJNDS010002803">
    <property type="protein sequence ID" value="CAE7603754.1"/>
    <property type="molecule type" value="Genomic_DNA"/>
</dbReference>
<sequence>MEERLAATQVSFQKPPLAAYMAKKCLDVGDVCGFDDLRLRVWALADIQLQLRPGKCAATDAALRNDPDRKKSLYEKYKEVKDANDVTAQAMRADRLERWFQDSAVVAMTVRGVLRINDDDTISRSRPNEVRRASALADAVFMMDNADALLEPLDKLNFAGHGAEAAREAKQQEQARQEQMAETQAKYGIQKVYIPQEKPKKKAPPTPQQRQQKKKEQEEVIVFDQPLSVAVGEFDRWMRKYLRRLNVNWPGMARGRASFAA</sequence>
<keyword evidence="3" id="KW-1185">Reference proteome</keyword>
<feature type="region of interest" description="Disordered" evidence="1">
    <location>
        <begin position="194"/>
        <end position="218"/>
    </location>
</feature>
<comment type="caution">
    <text evidence="2">The sequence shown here is derived from an EMBL/GenBank/DDBJ whole genome shotgun (WGS) entry which is preliminary data.</text>
</comment>
<dbReference type="OrthoDB" id="422061at2759"/>
<organism evidence="2 3">
    <name type="scientific">Symbiodinium natans</name>
    <dbReference type="NCBI Taxonomy" id="878477"/>
    <lineage>
        <taxon>Eukaryota</taxon>
        <taxon>Sar</taxon>
        <taxon>Alveolata</taxon>
        <taxon>Dinophyceae</taxon>
        <taxon>Suessiales</taxon>
        <taxon>Symbiodiniaceae</taxon>
        <taxon>Symbiodinium</taxon>
    </lineage>
</organism>
<evidence type="ECO:0000256" key="1">
    <source>
        <dbReference type="SAM" id="MobiDB-lite"/>
    </source>
</evidence>
<evidence type="ECO:0000313" key="3">
    <source>
        <dbReference type="Proteomes" id="UP000604046"/>
    </source>
</evidence>
<evidence type="ECO:0000313" key="2">
    <source>
        <dbReference type="EMBL" id="CAE7603754.1"/>
    </source>
</evidence>
<proteinExistence type="predicted"/>
<gene>
    <name evidence="2" type="ORF">SNAT2548_LOCUS34333</name>
</gene>